<reference evidence="10" key="1">
    <citation type="submission" date="2017-02" db="EMBL/GenBank/DDBJ databases">
        <title>Tessaracoccus aquaemaris sp. nov., isolated from the intestine of a Korean rockfish, Sebastes schlegelii, in a marine aquaculture pond.</title>
        <authorList>
            <person name="Tak E.J."/>
            <person name="Bae J.-W."/>
        </authorList>
    </citation>
    <scope>NUCLEOTIDE SEQUENCE [LARGE SCALE GENOMIC DNA]</scope>
    <source>
        <strain evidence="10">NSG39</strain>
    </source>
</reference>
<evidence type="ECO:0000313" key="10">
    <source>
        <dbReference type="Proteomes" id="UP000188145"/>
    </source>
</evidence>
<feature type="compositionally biased region" description="Low complexity" evidence="6">
    <location>
        <begin position="39"/>
        <end position="57"/>
    </location>
</feature>
<protein>
    <recommendedName>
        <fullName evidence="8">Thioredoxin domain-containing protein</fullName>
    </recommendedName>
</protein>
<dbReference type="RefSeq" id="WP_077685766.1">
    <property type="nucleotide sequence ID" value="NZ_CP019606.1"/>
</dbReference>
<evidence type="ECO:0000256" key="7">
    <source>
        <dbReference type="SAM" id="Phobius"/>
    </source>
</evidence>
<dbReference type="PANTHER" id="PTHR13887:SF14">
    <property type="entry name" value="DISULFIDE BOND FORMATION PROTEIN D"/>
    <property type="match status" value="1"/>
</dbReference>
<dbReference type="GO" id="GO:0016491">
    <property type="term" value="F:oxidoreductase activity"/>
    <property type="evidence" value="ECO:0007669"/>
    <property type="project" value="UniProtKB-KW"/>
</dbReference>
<organism evidence="9 10">
    <name type="scientific">Tessaracoccus aquimaris</name>
    <dbReference type="NCBI Taxonomy" id="1332264"/>
    <lineage>
        <taxon>Bacteria</taxon>
        <taxon>Bacillati</taxon>
        <taxon>Actinomycetota</taxon>
        <taxon>Actinomycetes</taxon>
        <taxon>Propionibacteriales</taxon>
        <taxon>Propionibacteriaceae</taxon>
        <taxon>Tessaracoccus</taxon>
    </lineage>
</organism>
<dbReference type="InterPro" id="IPR036249">
    <property type="entry name" value="Thioredoxin-like_sf"/>
</dbReference>
<dbReference type="Gene3D" id="3.40.30.10">
    <property type="entry name" value="Glutaredoxin"/>
    <property type="match status" value="1"/>
</dbReference>
<proteinExistence type="inferred from homology"/>
<comment type="similarity">
    <text evidence="1">Belongs to the thioredoxin family. DsbA subfamily.</text>
</comment>
<feature type="domain" description="Thioredoxin" evidence="8">
    <location>
        <begin position="34"/>
        <end position="255"/>
    </location>
</feature>
<dbReference type="InterPro" id="IPR013766">
    <property type="entry name" value="Thioredoxin_domain"/>
</dbReference>
<keyword evidence="4" id="KW-1015">Disulfide bond</keyword>
<dbReference type="InterPro" id="IPR012336">
    <property type="entry name" value="Thioredoxin-like_fold"/>
</dbReference>
<evidence type="ECO:0000256" key="5">
    <source>
        <dbReference type="ARBA" id="ARBA00023284"/>
    </source>
</evidence>
<dbReference type="Proteomes" id="UP000188145">
    <property type="component" value="Chromosome"/>
</dbReference>
<keyword evidence="5" id="KW-0676">Redox-active center</keyword>
<keyword evidence="7" id="KW-0472">Membrane</keyword>
<evidence type="ECO:0000256" key="2">
    <source>
        <dbReference type="ARBA" id="ARBA00022729"/>
    </source>
</evidence>
<accession>A0A1Q2CMY9</accession>
<evidence type="ECO:0000259" key="8">
    <source>
        <dbReference type="PROSITE" id="PS51352"/>
    </source>
</evidence>
<keyword evidence="7" id="KW-0812">Transmembrane</keyword>
<feature type="transmembrane region" description="Helical" evidence="7">
    <location>
        <begin position="12"/>
        <end position="30"/>
    </location>
</feature>
<evidence type="ECO:0000256" key="3">
    <source>
        <dbReference type="ARBA" id="ARBA00023002"/>
    </source>
</evidence>
<evidence type="ECO:0000256" key="1">
    <source>
        <dbReference type="ARBA" id="ARBA00005791"/>
    </source>
</evidence>
<keyword evidence="2" id="KW-0732">Signal</keyword>
<dbReference type="AlphaFoldDB" id="A0A1Q2CMY9"/>
<dbReference type="OrthoDB" id="117402at2"/>
<feature type="region of interest" description="Disordered" evidence="6">
    <location>
        <begin position="39"/>
        <end position="62"/>
    </location>
</feature>
<dbReference type="PROSITE" id="PS51352">
    <property type="entry name" value="THIOREDOXIN_2"/>
    <property type="match status" value="1"/>
</dbReference>
<dbReference type="Pfam" id="PF13462">
    <property type="entry name" value="Thioredoxin_4"/>
    <property type="match status" value="1"/>
</dbReference>
<keyword evidence="7" id="KW-1133">Transmembrane helix</keyword>
<keyword evidence="10" id="KW-1185">Reference proteome</keyword>
<gene>
    <name evidence="9" type="ORF">BW730_07930</name>
</gene>
<sequence length="258" mass="27697">MSSAPANTNGYKITIVAMLVVIIALIGVIAQMQMGGSQAAPQQEQTTPAANAETQPPVTVETGEPTAEQAELQRFFLEDLPKRDPADPLAMGRVDAKIVLTEWADYRCPFCSVFAEETLPALQPLIDDGTLRVEFRDLAIFGDESIRAATAARAAGVQGKYFEFAHELYVALPNQGHPDIPDDLVFGIVEKLGLDVEQFTTDWADPAHAEAVAADSAEAQGFGLTSTPSFVVGSEFVSGAQPLEYFQKLIAQQVALVD</sequence>
<evidence type="ECO:0000256" key="4">
    <source>
        <dbReference type="ARBA" id="ARBA00023157"/>
    </source>
</evidence>
<dbReference type="STRING" id="1332264.BW730_07930"/>
<dbReference type="PANTHER" id="PTHR13887">
    <property type="entry name" value="GLUTATHIONE S-TRANSFERASE KAPPA"/>
    <property type="match status" value="1"/>
</dbReference>
<dbReference type="EMBL" id="CP019606">
    <property type="protein sequence ID" value="AQP47435.1"/>
    <property type="molecule type" value="Genomic_DNA"/>
</dbReference>
<dbReference type="KEGG" id="tes:BW730_07930"/>
<name>A0A1Q2CMY9_9ACTN</name>
<evidence type="ECO:0000256" key="6">
    <source>
        <dbReference type="SAM" id="MobiDB-lite"/>
    </source>
</evidence>
<keyword evidence="3" id="KW-0560">Oxidoreductase</keyword>
<dbReference type="SUPFAM" id="SSF52833">
    <property type="entry name" value="Thioredoxin-like"/>
    <property type="match status" value="1"/>
</dbReference>
<evidence type="ECO:0000313" key="9">
    <source>
        <dbReference type="EMBL" id="AQP47435.1"/>
    </source>
</evidence>